<dbReference type="Pfam" id="PF16113">
    <property type="entry name" value="ECH_2"/>
    <property type="match status" value="1"/>
</dbReference>
<name>A0ABU6DQU4_9GAMM</name>
<dbReference type="InterPro" id="IPR032259">
    <property type="entry name" value="HIBYL-CoA-H"/>
</dbReference>
<dbReference type="InterPro" id="IPR045004">
    <property type="entry name" value="ECH_dom"/>
</dbReference>
<accession>A0ABU6DQU4</accession>
<protein>
    <recommendedName>
        <fullName evidence="2">3-hydroxyisobutyryl-CoA hydrolase</fullName>
        <ecNumber evidence="2">3.1.2.4</ecNumber>
    </recommendedName>
</protein>
<organism evidence="5 6">
    <name type="scientific">Acinetobacter pollinis</name>
    <dbReference type="NCBI Taxonomy" id="2605270"/>
    <lineage>
        <taxon>Bacteria</taxon>
        <taxon>Pseudomonadati</taxon>
        <taxon>Pseudomonadota</taxon>
        <taxon>Gammaproteobacteria</taxon>
        <taxon>Moraxellales</taxon>
        <taxon>Moraxellaceae</taxon>
        <taxon>Acinetobacter</taxon>
    </lineage>
</organism>
<dbReference type="PANTHER" id="PTHR43176:SF3">
    <property type="entry name" value="3-HYDROXYISOBUTYRYL-COA HYDROLASE, MITOCHONDRIAL"/>
    <property type="match status" value="1"/>
</dbReference>
<proteinExistence type="predicted"/>
<dbReference type="PANTHER" id="PTHR43176">
    <property type="entry name" value="3-HYDROXYISOBUTYRYL-COA HYDROLASE-RELATED"/>
    <property type="match status" value="1"/>
</dbReference>
<evidence type="ECO:0000256" key="2">
    <source>
        <dbReference type="ARBA" id="ARBA00011915"/>
    </source>
</evidence>
<feature type="domain" description="Enoyl-CoA hydratase/isomerase" evidence="4">
    <location>
        <begin position="25"/>
        <end position="341"/>
    </location>
</feature>
<dbReference type="RefSeq" id="WP_325774764.1">
    <property type="nucleotide sequence ID" value="NZ_VTDN01000002.1"/>
</dbReference>
<dbReference type="CDD" id="cd06558">
    <property type="entry name" value="crotonase-like"/>
    <property type="match status" value="1"/>
</dbReference>
<gene>
    <name evidence="5" type="ORF">I2F25_03945</name>
</gene>
<dbReference type="Proteomes" id="UP001339883">
    <property type="component" value="Unassembled WGS sequence"/>
</dbReference>
<evidence type="ECO:0000259" key="4">
    <source>
        <dbReference type="Pfam" id="PF16113"/>
    </source>
</evidence>
<evidence type="ECO:0000313" key="5">
    <source>
        <dbReference type="EMBL" id="MEB5476210.1"/>
    </source>
</evidence>
<dbReference type="SUPFAM" id="SSF52096">
    <property type="entry name" value="ClpP/crotonase"/>
    <property type="match status" value="1"/>
</dbReference>
<dbReference type="EC" id="3.1.2.4" evidence="2"/>
<dbReference type="Gene3D" id="3.90.226.10">
    <property type="entry name" value="2-enoyl-CoA Hydratase, Chain A, domain 1"/>
    <property type="match status" value="1"/>
</dbReference>
<keyword evidence="6" id="KW-1185">Reference proteome</keyword>
<reference evidence="5 6" key="1">
    <citation type="submission" date="2019-08" db="EMBL/GenBank/DDBJ databases">
        <title>Five species of Acinetobacter isolated from floral nectar and animal pollinators.</title>
        <authorList>
            <person name="Hendry T.A."/>
        </authorList>
    </citation>
    <scope>NUCLEOTIDE SEQUENCE [LARGE SCALE GENOMIC DNA]</scope>
    <source>
        <strain evidence="5 6">MD18.27</strain>
    </source>
</reference>
<comment type="caution">
    <text evidence="5">The sequence shown here is derived from an EMBL/GenBank/DDBJ whole genome shotgun (WGS) entry which is preliminary data.</text>
</comment>
<evidence type="ECO:0000256" key="3">
    <source>
        <dbReference type="ARBA" id="ARBA00022801"/>
    </source>
</evidence>
<evidence type="ECO:0000256" key="1">
    <source>
        <dbReference type="ARBA" id="ARBA00001709"/>
    </source>
</evidence>
<keyword evidence="3" id="KW-0378">Hydrolase</keyword>
<dbReference type="EMBL" id="VTDN01000002">
    <property type="protein sequence ID" value="MEB5476210.1"/>
    <property type="molecule type" value="Genomic_DNA"/>
</dbReference>
<comment type="catalytic activity">
    <reaction evidence="1">
        <text>3-hydroxy-2-methylpropanoyl-CoA + H2O = 3-hydroxy-2-methylpropanoate + CoA + H(+)</text>
        <dbReference type="Rhea" id="RHEA:20888"/>
        <dbReference type="ChEBI" id="CHEBI:11805"/>
        <dbReference type="ChEBI" id="CHEBI:15377"/>
        <dbReference type="ChEBI" id="CHEBI:15378"/>
        <dbReference type="ChEBI" id="CHEBI:57287"/>
        <dbReference type="ChEBI" id="CHEBI:57340"/>
        <dbReference type="EC" id="3.1.2.4"/>
    </reaction>
</comment>
<evidence type="ECO:0000313" key="6">
    <source>
        <dbReference type="Proteomes" id="UP001339883"/>
    </source>
</evidence>
<sequence length="373" mass="42056">MIEQRAIQKYHSDILVEKQINGWVVIRLNRPKTLHALDISLVNALIQIFEDIQNDDSIEAVWLDSTTPKAFCAGGDVRKLRQLVLENDHKIAEDFFTQEYALDLLLHNYIKPVVIWGEGYVMGGGLGLFMAAPFRLVTPESRLAMPEINIGLYPDVGATRFLADRGAIGLFTGLTGSIMTSAGAYAIGWATHICEAQRDKLLDKLFNIRWEDYPAGKFRALDDVLNSMHRPVAVGPLQSSLDAIHTVCRGKLFTQDCDAILGLSEARSDWLRQAGENLQKGSPVTVAITWLLWKWGKEGHSWTEVFALEKQISAWKIKHPDFIEGVRARLIDKDLNPQWQSIQAYTLKGILSDYPPVTTIESWNNLLKQYDII</sequence>
<dbReference type="InterPro" id="IPR029045">
    <property type="entry name" value="ClpP/crotonase-like_dom_sf"/>
</dbReference>